<evidence type="ECO:0000313" key="5">
    <source>
        <dbReference type="Proteomes" id="UP000535182"/>
    </source>
</evidence>
<accession>A0A9X0QAZ4</accession>
<dbReference type="EMBL" id="JACHEB010000002">
    <property type="protein sequence ID" value="MBB5327211.1"/>
    <property type="molecule type" value="Genomic_DNA"/>
</dbReference>
<keyword evidence="2" id="KW-0229">DNA integration</keyword>
<evidence type="ECO:0000256" key="2">
    <source>
        <dbReference type="ARBA" id="ARBA00022908"/>
    </source>
</evidence>
<feature type="domain" description="Integrase DNA-binding" evidence="3">
    <location>
        <begin position="2"/>
        <end position="56"/>
    </location>
</feature>
<proteinExistence type="inferred from homology"/>
<dbReference type="Proteomes" id="UP000535182">
    <property type="component" value="Unassembled WGS sequence"/>
</dbReference>
<protein>
    <recommendedName>
        <fullName evidence="3">Integrase DNA-binding domain-containing protein</fullName>
    </recommendedName>
</protein>
<comment type="similarity">
    <text evidence="1">Belongs to the 'phage' integrase family.</text>
</comment>
<name>A0A9X0QAZ4_9BACT</name>
<keyword evidence="5" id="KW-1185">Reference proteome</keyword>
<reference evidence="4 5" key="1">
    <citation type="submission" date="2020-08" db="EMBL/GenBank/DDBJ databases">
        <title>Genomic Encyclopedia of Type Strains, Phase IV (KMG-V): Genome sequencing to study the core and pangenomes of soil and plant-associated prokaryotes.</title>
        <authorList>
            <person name="Whitman W."/>
        </authorList>
    </citation>
    <scope>NUCLEOTIDE SEQUENCE [LARGE SCALE GENOMIC DNA]</scope>
    <source>
        <strain evidence="4 5">X5P2</strain>
    </source>
</reference>
<dbReference type="InterPro" id="IPR038488">
    <property type="entry name" value="Integrase_DNA-bd_sf"/>
</dbReference>
<dbReference type="GO" id="GO:0015074">
    <property type="term" value="P:DNA integration"/>
    <property type="evidence" value="ECO:0007669"/>
    <property type="project" value="UniProtKB-KW"/>
</dbReference>
<dbReference type="InterPro" id="IPR025166">
    <property type="entry name" value="Integrase_DNA_bind_dom"/>
</dbReference>
<gene>
    <name evidence="4" type="ORF">HDF14_000816</name>
</gene>
<evidence type="ECO:0000259" key="3">
    <source>
        <dbReference type="Pfam" id="PF13356"/>
    </source>
</evidence>
<dbReference type="PANTHER" id="PTHR30629:SF2">
    <property type="entry name" value="PROPHAGE INTEGRASE INTS-RELATED"/>
    <property type="match status" value="1"/>
</dbReference>
<sequence length="106" mass="12217">MPTGAAPWRYRYQFKGKTEKVSLGQYPLVSLKVARSKRDELAKAVHEGVSPAKQKQLEKFALANSTSVADFSERYFKEVIEKDRKDTKQLRRYLEKEIYPALALGH</sequence>
<dbReference type="Pfam" id="PF13356">
    <property type="entry name" value="Arm-DNA-bind_3"/>
    <property type="match status" value="1"/>
</dbReference>
<dbReference type="AlphaFoldDB" id="A0A9X0QAZ4"/>
<dbReference type="PANTHER" id="PTHR30629">
    <property type="entry name" value="PROPHAGE INTEGRASE"/>
    <property type="match status" value="1"/>
</dbReference>
<evidence type="ECO:0000256" key="1">
    <source>
        <dbReference type="ARBA" id="ARBA00008857"/>
    </source>
</evidence>
<dbReference type="Gene3D" id="3.30.160.390">
    <property type="entry name" value="Integrase, DNA-binding domain"/>
    <property type="match status" value="1"/>
</dbReference>
<dbReference type="InterPro" id="IPR050808">
    <property type="entry name" value="Phage_Integrase"/>
</dbReference>
<organism evidence="4 5">
    <name type="scientific">Tunturiibacter gelidiferens</name>
    <dbReference type="NCBI Taxonomy" id="3069689"/>
    <lineage>
        <taxon>Bacteria</taxon>
        <taxon>Pseudomonadati</taxon>
        <taxon>Acidobacteriota</taxon>
        <taxon>Terriglobia</taxon>
        <taxon>Terriglobales</taxon>
        <taxon>Acidobacteriaceae</taxon>
        <taxon>Tunturiibacter</taxon>
    </lineage>
</organism>
<evidence type="ECO:0000313" key="4">
    <source>
        <dbReference type="EMBL" id="MBB5327211.1"/>
    </source>
</evidence>
<comment type="caution">
    <text evidence="4">The sequence shown here is derived from an EMBL/GenBank/DDBJ whole genome shotgun (WGS) entry which is preliminary data.</text>
</comment>